<dbReference type="InterPro" id="IPR027417">
    <property type="entry name" value="P-loop_NTPase"/>
</dbReference>
<dbReference type="GO" id="GO:0005829">
    <property type="term" value="C:cytosol"/>
    <property type="evidence" value="ECO:0007669"/>
    <property type="project" value="TreeGrafter"/>
</dbReference>
<accession>A0A7W7QNK0</accession>
<proteinExistence type="predicted"/>
<sequence>MSDALRQAAGGGALGQSPQTGAFGRDWGRAFTPATSAFDSVETPPQGTPEESFPEEPPAQEAASFRDVSFSREALFAQGEPTLRDLSFPQPTAPQESPAFQETPSRGVPSVPERDPGAPRQETAEPVREPYQARRRHSAPPPAFSAPSRQPAGSRPSADSLDPDSLLRGRRNAPSGGWRRLVYRASAGLIKPGESPEVRRRRELVTRARTPVATGHHRVAVLSLKGGVGKTTTTVGLGATLAQSRGDRVIAVDANPDRGTLSDKVELETSATVRDLLNERKQIKRYVDVRAFTSQAPSRLEILASDRDPSVSEAFSSSDYQSVAQVLENFYSICITDCGTGLLHSAMSGVLGLADQLVLVSSPSVDGARAASATLDWLEAHHYEELVRSATVVLCSVRPRSKSTVDLDRLEAHFAARCRAVIRVPYDPHLEEGAEIELDRLQPSTRDAYLRLAASVGDGFAIPQQP</sequence>
<evidence type="ECO:0000313" key="4">
    <source>
        <dbReference type="Proteomes" id="UP000552644"/>
    </source>
</evidence>
<reference evidence="3 4" key="1">
    <citation type="submission" date="2020-08" db="EMBL/GenBank/DDBJ databases">
        <title>Genomic Encyclopedia of Type Strains, Phase III (KMG-III): the genomes of soil and plant-associated and newly described type strains.</title>
        <authorList>
            <person name="Whitman W."/>
        </authorList>
    </citation>
    <scope>NUCLEOTIDE SEQUENCE [LARGE SCALE GENOMIC DNA]</scope>
    <source>
        <strain evidence="3 4">CECT 8840</strain>
    </source>
</reference>
<dbReference type="RefSeq" id="WP_312863730.1">
    <property type="nucleotide sequence ID" value="NZ_JACHJP010000004.1"/>
</dbReference>
<feature type="compositionally biased region" description="Polar residues" evidence="1">
    <location>
        <begin position="89"/>
        <end position="104"/>
    </location>
</feature>
<dbReference type="AlphaFoldDB" id="A0A7W7QNK0"/>
<dbReference type="InterPro" id="IPR050625">
    <property type="entry name" value="ParA/MinD_ATPase"/>
</dbReference>
<keyword evidence="3" id="KW-0969">Cilium</keyword>
<feature type="region of interest" description="Disordered" evidence="1">
    <location>
        <begin position="1"/>
        <end position="175"/>
    </location>
</feature>
<keyword evidence="3" id="KW-0282">Flagellum</keyword>
<dbReference type="GO" id="GO:0016887">
    <property type="term" value="F:ATP hydrolysis activity"/>
    <property type="evidence" value="ECO:0007669"/>
    <property type="project" value="TreeGrafter"/>
</dbReference>
<keyword evidence="4" id="KW-1185">Reference proteome</keyword>
<protein>
    <submittedName>
        <fullName evidence="3">MinD-like ATPase involved in chromosome partitioning or flagellar assembly</fullName>
    </submittedName>
</protein>
<comment type="caution">
    <text evidence="3">The sequence shown here is derived from an EMBL/GenBank/DDBJ whole genome shotgun (WGS) entry which is preliminary data.</text>
</comment>
<dbReference type="PANTHER" id="PTHR43384:SF14">
    <property type="entry name" value="ESX-1 SECRETION-ASSOCIATED PROTEIN ESPI"/>
    <property type="match status" value="1"/>
</dbReference>
<organism evidence="3 4">
    <name type="scientific">Streptosporangium saharense</name>
    <dbReference type="NCBI Taxonomy" id="1706840"/>
    <lineage>
        <taxon>Bacteria</taxon>
        <taxon>Bacillati</taxon>
        <taxon>Actinomycetota</taxon>
        <taxon>Actinomycetes</taxon>
        <taxon>Streptosporangiales</taxon>
        <taxon>Streptosporangiaceae</taxon>
        <taxon>Streptosporangium</taxon>
    </lineage>
</organism>
<evidence type="ECO:0000259" key="2">
    <source>
        <dbReference type="Pfam" id="PF01656"/>
    </source>
</evidence>
<dbReference type="GO" id="GO:0009898">
    <property type="term" value="C:cytoplasmic side of plasma membrane"/>
    <property type="evidence" value="ECO:0007669"/>
    <property type="project" value="TreeGrafter"/>
</dbReference>
<name>A0A7W7QNK0_9ACTN</name>
<dbReference type="Gene3D" id="3.40.50.300">
    <property type="entry name" value="P-loop containing nucleotide triphosphate hydrolases"/>
    <property type="match status" value="1"/>
</dbReference>
<dbReference type="Proteomes" id="UP000552644">
    <property type="component" value="Unassembled WGS sequence"/>
</dbReference>
<dbReference type="Pfam" id="PF01656">
    <property type="entry name" value="CbiA"/>
    <property type="match status" value="1"/>
</dbReference>
<dbReference type="SUPFAM" id="SSF52540">
    <property type="entry name" value="P-loop containing nucleoside triphosphate hydrolases"/>
    <property type="match status" value="1"/>
</dbReference>
<feature type="domain" description="CobQ/CobB/MinD/ParA nucleotide binding" evidence="2">
    <location>
        <begin position="219"/>
        <end position="430"/>
    </location>
</feature>
<keyword evidence="3" id="KW-0966">Cell projection</keyword>
<dbReference type="InterPro" id="IPR002586">
    <property type="entry name" value="CobQ/CobB/MinD/ParA_Nub-bd_dom"/>
</dbReference>
<evidence type="ECO:0000256" key="1">
    <source>
        <dbReference type="SAM" id="MobiDB-lite"/>
    </source>
</evidence>
<dbReference type="GO" id="GO:0051782">
    <property type="term" value="P:negative regulation of cell division"/>
    <property type="evidence" value="ECO:0007669"/>
    <property type="project" value="TreeGrafter"/>
</dbReference>
<feature type="compositionally biased region" description="Basic and acidic residues" evidence="1">
    <location>
        <begin position="112"/>
        <end position="132"/>
    </location>
</feature>
<dbReference type="EMBL" id="JACHJP010000004">
    <property type="protein sequence ID" value="MBB4916884.1"/>
    <property type="molecule type" value="Genomic_DNA"/>
</dbReference>
<gene>
    <name evidence="3" type="ORF">FHS44_003992</name>
</gene>
<evidence type="ECO:0000313" key="3">
    <source>
        <dbReference type="EMBL" id="MBB4916884.1"/>
    </source>
</evidence>
<dbReference type="PANTHER" id="PTHR43384">
    <property type="entry name" value="SEPTUM SITE-DETERMINING PROTEIN MIND HOMOLOG, CHLOROPLASTIC-RELATED"/>
    <property type="match status" value="1"/>
</dbReference>
<dbReference type="GO" id="GO:0005524">
    <property type="term" value="F:ATP binding"/>
    <property type="evidence" value="ECO:0007669"/>
    <property type="project" value="TreeGrafter"/>
</dbReference>